<reference evidence="1 2" key="1">
    <citation type="submission" date="2023-02" db="EMBL/GenBank/DDBJ databases">
        <title>LHISI_Scaffold_Assembly.</title>
        <authorList>
            <person name="Stuart O.P."/>
            <person name="Cleave R."/>
            <person name="Magrath M.J.L."/>
            <person name="Mikheyev A.S."/>
        </authorList>
    </citation>
    <scope>NUCLEOTIDE SEQUENCE [LARGE SCALE GENOMIC DNA]</scope>
    <source>
        <strain evidence="1">Daus_M_001</strain>
        <tissue evidence="1">Leg muscle</tissue>
    </source>
</reference>
<evidence type="ECO:0000313" key="1">
    <source>
        <dbReference type="EMBL" id="KAJ8868092.1"/>
    </source>
</evidence>
<dbReference type="EMBL" id="JARBHB010000015">
    <property type="protein sequence ID" value="KAJ8868092.1"/>
    <property type="molecule type" value="Genomic_DNA"/>
</dbReference>
<comment type="caution">
    <text evidence="1">The sequence shown here is derived from an EMBL/GenBank/DDBJ whole genome shotgun (WGS) entry which is preliminary data.</text>
</comment>
<gene>
    <name evidence="1" type="ORF">PR048_031901</name>
</gene>
<dbReference type="Proteomes" id="UP001159363">
    <property type="component" value="Chromosome 14"/>
</dbReference>
<accession>A0ABQ9G9E0</accession>
<evidence type="ECO:0000313" key="2">
    <source>
        <dbReference type="Proteomes" id="UP001159363"/>
    </source>
</evidence>
<name>A0ABQ9G9E0_9NEOP</name>
<keyword evidence="2" id="KW-1185">Reference proteome</keyword>
<organism evidence="1 2">
    <name type="scientific">Dryococelus australis</name>
    <dbReference type="NCBI Taxonomy" id="614101"/>
    <lineage>
        <taxon>Eukaryota</taxon>
        <taxon>Metazoa</taxon>
        <taxon>Ecdysozoa</taxon>
        <taxon>Arthropoda</taxon>
        <taxon>Hexapoda</taxon>
        <taxon>Insecta</taxon>
        <taxon>Pterygota</taxon>
        <taxon>Neoptera</taxon>
        <taxon>Polyneoptera</taxon>
        <taxon>Phasmatodea</taxon>
        <taxon>Verophasmatodea</taxon>
        <taxon>Anareolatae</taxon>
        <taxon>Phasmatidae</taxon>
        <taxon>Eurycanthinae</taxon>
        <taxon>Dryococelus</taxon>
    </lineage>
</organism>
<dbReference type="PANTHER" id="PTHR19303">
    <property type="entry name" value="TRANSPOSON"/>
    <property type="match status" value="1"/>
</dbReference>
<dbReference type="PANTHER" id="PTHR19303:SF74">
    <property type="entry name" value="POGO TRANSPOSABLE ELEMENT WITH KRAB DOMAIN"/>
    <property type="match status" value="1"/>
</dbReference>
<proteinExistence type="predicted"/>
<protein>
    <recommendedName>
        <fullName evidence="3">DDE-1 domain-containing protein</fullName>
    </recommendedName>
</protein>
<dbReference type="InterPro" id="IPR050863">
    <property type="entry name" value="CenT-Element_Derived"/>
</dbReference>
<sequence length="163" mass="18335">MAGSDWIQGFKERNPEIQKQHLQHGRWLSTNSKSVNFSKHLKKLNITVSRIHKVDESSLSTVQKTQKVFAATGKKQGRVICCISPVGFVPPALIFPHNAPHETLGIAHESGWMTGENFLTWLKHLSSFVKPTQENKIFLAVDGHLSHKRVDVLTYAKENGMVI</sequence>
<evidence type="ECO:0008006" key="3">
    <source>
        <dbReference type="Google" id="ProtNLM"/>
    </source>
</evidence>